<feature type="chain" id="PRO_5003852934" description="Chitin-binding type-4 domain-containing protein" evidence="8">
    <location>
        <begin position="20"/>
        <end position="268"/>
    </location>
</feature>
<dbReference type="HOGENOM" id="CLU_053021_1_0_1"/>
<protein>
    <recommendedName>
        <fullName evidence="9">Chitin-binding type-4 domain-containing protein</fullName>
    </recommendedName>
</protein>
<evidence type="ECO:0000256" key="5">
    <source>
        <dbReference type="ARBA" id="ARBA00023180"/>
    </source>
</evidence>
<feature type="domain" description="Chitin-binding type-4" evidence="9">
    <location>
        <begin position="20"/>
        <end position="188"/>
    </location>
</feature>
<dbReference type="eggNOG" id="ENOG502QQKA">
    <property type="taxonomic scope" value="Eukaryota"/>
</dbReference>
<evidence type="ECO:0000256" key="6">
    <source>
        <dbReference type="ARBA" id="ARBA00034311"/>
    </source>
</evidence>
<dbReference type="InParanoid" id="K1X6X9"/>
<keyword evidence="8" id="KW-0732">Signal</keyword>
<evidence type="ECO:0000256" key="3">
    <source>
        <dbReference type="ARBA" id="ARBA00023008"/>
    </source>
</evidence>
<dbReference type="EMBL" id="JH921429">
    <property type="protein sequence ID" value="EKD20841.1"/>
    <property type="molecule type" value="Genomic_DNA"/>
</dbReference>
<feature type="signal peptide" evidence="8">
    <location>
        <begin position="1"/>
        <end position="19"/>
    </location>
</feature>
<keyword evidence="2" id="KW-0479">Metal-binding</keyword>
<evidence type="ECO:0000256" key="8">
    <source>
        <dbReference type="SAM" id="SignalP"/>
    </source>
</evidence>
<dbReference type="Proteomes" id="UP000006753">
    <property type="component" value="Unassembled WGS sequence"/>
</dbReference>
<dbReference type="AlphaFoldDB" id="K1X6X9"/>
<dbReference type="OrthoDB" id="120613at2759"/>
<reference evidence="10 11" key="1">
    <citation type="journal article" date="2012" name="BMC Genomics">
        <title>Sequencing the genome of Marssonina brunnea reveals fungus-poplar co-evolution.</title>
        <authorList>
            <person name="Zhu S."/>
            <person name="Cao Y.-Z."/>
            <person name="Jiang C."/>
            <person name="Tan B.-Y."/>
            <person name="Wang Z."/>
            <person name="Feng S."/>
            <person name="Zhang L."/>
            <person name="Su X.-H."/>
            <person name="Brejova B."/>
            <person name="Vinar T."/>
            <person name="Xu M."/>
            <person name="Wang M.-X."/>
            <person name="Zhang S.-G."/>
            <person name="Huang M.-R."/>
            <person name="Wu R."/>
            <person name="Zhou Y."/>
        </authorList>
    </citation>
    <scope>NUCLEOTIDE SEQUENCE [LARGE SCALE GENOMIC DNA]</scope>
    <source>
        <strain evidence="10 11">MB_m1</strain>
    </source>
</reference>
<evidence type="ECO:0000259" key="9">
    <source>
        <dbReference type="Pfam" id="PF03067"/>
    </source>
</evidence>
<evidence type="ECO:0000256" key="4">
    <source>
        <dbReference type="ARBA" id="ARBA00023157"/>
    </source>
</evidence>
<dbReference type="KEGG" id="mbe:MBM_01523"/>
<dbReference type="Pfam" id="PF03067">
    <property type="entry name" value="LPMO_10"/>
    <property type="match status" value="1"/>
</dbReference>
<name>K1X6X9_MARBU</name>
<keyword evidence="4" id="KW-1015">Disulfide bond</keyword>
<sequence>MQYSSSLVAVAGLLTTVAGHGSLISPTPRPVGEAYRAVCGQQVYNQQLSDRNGNIQGILQVARSQSDFTEECDVWLCKGFQFADNSANVQTYTAGQEVPMTFNIAAPHTGPANVSIVHVPTGTLIGDPLITWAEYASNAVGPKADQRDFTVTIPSDLGNQCATAGDCVLQHWWDARSVDQTYESCVDFTVGGGSGTTPSTPPANRPATPPADRPVAPVEVASNPSTMVTSRKPAPTVPPANRPAPATPPTTSNTELKEEEEEEDEECD</sequence>
<evidence type="ECO:0000256" key="1">
    <source>
        <dbReference type="ARBA" id="ARBA00001973"/>
    </source>
</evidence>
<evidence type="ECO:0000313" key="11">
    <source>
        <dbReference type="Proteomes" id="UP000006753"/>
    </source>
</evidence>
<dbReference type="PANTHER" id="PTHR36575">
    <property type="entry name" value="BINDING PROTEIN, PUTATIVE (AFU_ORTHOLOGUE AFUA_1G14430)-RELATED"/>
    <property type="match status" value="1"/>
</dbReference>
<dbReference type="GO" id="GO:0046872">
    <property type="term" value="F:metal ion binding"/>
    <property type="evidence" value="ECO:0007669"/>
    <property type="project" value="UniProtKB-KW"/>
</dbReference>
<feature type="region of interest" description="Disordered" evidence="7">
    <location>
        <begin position="192"/>
        <end position="268"/>
    </location>
</feature>
<evidence type="ECO:0000256" key="7">
    <source>
        <dbReference type="SAM" id="MobiDB-lite"/>
    </source>
</evidence>
<feature type="compositionally biased region" description="Acidic residues" evidence="7">
    <location>
        <begin position="257"/>
        <end position="268"/>
    </location>
</feature>
<gene>
    <name evidence="10" type="ORF">MBM_01523</name>
</gene>
<keyword evidence="3" id="KW-0186">Copper</keyword>
<comment type="similarity">
    <text evidence="6">Belongs to the polysaccharide monooxygenase AA13 family.</text>
</comment>
<dbReference type="InterPro" id="IPR004302">
    <property type="entry name" value="Cellulose/chitin-bd_N"/>
</dbReference>
<accession>K1X6X9</accession>
<dbReference type="InterPro" id="IPR052282">
    <property type="entry name" value="Starch-active_LPMO"/>
</dbReference>
<proteinExistence type="inferred from homology"/>
<keyword evidence="11" id="KW-1185">Reference proteome</keyword>
<evidence type="ECO:0000313" key="10">
    <source>
        <dbReference type="EMBL" id="EKD20841.1"/>
    </source>
</evidence>
<evidence type="ECO:0000256" key="2">
    <source>
        <dbReference type="ARBA" id="ARBA00022723"/>
    </source>
</evidence>
<dbReference type="PANTHER" id="PTHR36575:SF2">
    <property type="entry name" value="CHITIN-BINDING TYPE-4 DOMAIN-CONTAINING PROTEIN-RELATED"/>
    <property type="match status" value="1"/>
</dbReference>
<dbReference type="OMA" id="SCIDFTM"/>
<dbReference type="GeneID" id="18757458"/>
<keyword evidence="5" id="KW-0325">Glycoprotein</keyword>
<comment type="cofactor">
    <cofactor evidence="1">
        <name>Cu(2+)</name>
        <dbReference type="ChEBI" id="CHEBI:29036"/>
    </cofactor>
</comment>
<organism evidence="10 11">
    <name type="scientific">Marssonina brunnea f. sp. multigermtubi (strain MB_m1)</name>
    <name type="common">Marssonina leaf spot fungus</name>
    <dbReference type="NCBI Taxonomy" id="1072389"/>
    <lineage>
        <taxon>Eukaryota</taxon>
        <taxon>Fungi</taxon>
        <taxon>Dikarya</taxon>
        <taxon>Ascomycota</taxon>
        <taxon>Pezizomycotina</taxon>
        <taxon>Leotiomycetes</taxon>
        <taxon>Helotiales</taxon>
        <taxon>Drepanopezizaceae</taxon>
        <taxon>Drepanopeziza</taxon>
    </lineage>
</organism>
<dbReference type="RefSeq" id="XP_007289412.1">
    <property type="nucleotide sequence ID" value="XM_007289350.1"/>
</dbReference>
<dbReference type="Gene3D" id="2.70.50.70">
    <property type="match status" value="1"/>
</dbReference>
<feature type="compositionally biased region" description="Pro residues" evidence="7">
    <location>
        <begin position="199"/>
        <end position="212"/>
    </location>
</feature>
<feature type="compositionally biased region" description="Pro residues" evidence="7">
    <location>
        <begin position="235"/>
        <end position="248"/>
    </location>
</feature>